<sequence length="235" mass="24008">MAFRFLLVGAVAALGFDLPQGIDVDAWTQSGRAWWHARVAEFEARHGIALARIEGDASPETEPVVAVEPSAPDADAAFATVMEDVIAAFASDGSSESIAEPEARVQLVAGVAEPTFGPEFADSLNRWADGLSEPAEPAPLAPGAGVPWLATDPGIDPNVAPNAGSAGPALATAIGLETDGEIDAPSSPEASARGEEPEGASPASSGLRFVQAVRLTGQALQAWLALVQPTEPLAL</sequence>
<dbReference type="EMBL" id="RYZH01000006">
    <property type="protein sequence ID" value="RUL88943.1"/>
    <property type="molecule type" value="Genomic_DNA"/>
</dbReference>
<reference evidence="2 3" key="1">
    <citation type="submission" date="2018-12" db="EMBL/GenBank/DDBJ databases">
        <authorList>
            <person name="Toschakov S.V."/>
        </authorList>
    </citation>
    <scope>NUCLEOTIDE SEQUENCE [LARGE SCALE GENOMIC DNA]</scope>
    <source>
        <strain evidence="2 3">GM2012</strain>
    </source>
</reference>
<accession>A0A432MNC7</accession>
<dbReference type="RefSeq" id="WP_126724194.1">
    <property type="nucleotide sequence ID" value="NZ_RYZH01000006.1"/>
</dbReference>
<dbReference type="AlphaFoldDB" id="A0A432MNC7"/>
<reference evidence="2 3" key="2">
    <citation type="submission" date="2019-01" db="EMBL/GenBank/DDBJ databases">
        <title>Tautonia sociabilis, a novel thermotolerant planctomycete of Isosphaeraceae family, isolated from a 4000 m deep subterranean habitat.</title>
        <authorList>
            <person name="Kovaleva O.L."/>
            <person name="Elcheninov A.G."/>
            <person name="Van Heerden E."/>
            <person name="Toshchakov S.V."/>
            <person name="Novikov A."/>
            <person name="Bonch-Osmolovskaya E.A."/>
            <person name="Kublanov I.V."/>
        </authorList>
    </citation>
    <scope>NUCLEOTIDE SEQUENCE [LARGE SCALE GENOMIC DNA]</scope>
    <source>
        <strain evidence="2 3">GM2012</strain>
    </source>
</reference>
<protein>
    <submittedName>
        <fullName evidence="2">Uncharacterized protein</fullName>
    </submittedName>
</protein>
<organism evidence="2 3">
    <name type="scientific">Tautonia sociabilis</name>
    <dbReference type="NCBI Taxonomy" id="2080755"/>
    <lineage>
        <taxon>Bacteria</taxon>
        <taxon>Pseudomonadati</taxon>
        <taxon>Planctomycetota</taxon>
        <taxon>Planctomycetia</taxon>
        <taxon>Isosphaerales</taxon>
        <taxon>Isosphaeraceae</taxon>
        <taxon>Tautonia</taxon>
    </lineage>
</organism>
<dbReference type="Proteomes" id="UP000280296">
    <property type="component" value="Unassembled WGS sequence"/>
</dbReference>
<gene>
    <name evidence="2" type="ORF">TsocGM_04935</name>
</gene>
<evidence type="ECO:0000313" key="3">
    <source>
        <dbReference type="Proteomes" id="UP000280296"/>
    </source>
</evidence>
<evidence type="ECO:0000256" key="1">
    <source>
        <dbReference type="SAM" id="MobiDB-lite"/>
    </source>
</evidence>
<name>A0A432MNC7_9BACT</name>
<keyword evidence="3" id="KW-1185">Reference proteome</keyword>
<comment type="caution">
    <text evidence="2">The sequence shown here is derived from an EMBL/GenBank/DDBJ whole genome shotgun (WGS) entry which is preliminary data.</text>
</comment>
<dbReference type="OrthoDB" id="9838035at2"/>
<evidence type="ECO:0000313" key="2">
    <source>
        <dbReference type="EMBL" id="RUL88943.1"/>
    </source>
</evidence>
<feature type="region of interest" description="Disordered" evidence="1">
    <location>
        <begin position="179"/>
        <end position="205"/>
    </location>
</feature>
<proteinExistence type="predicted"/>